<dbReference type="AlphaFoldDB" id="A0A1B2IVC3"/>
<dbReference type="InterPro" id="IPR050678">
    <property type="entry name" value="DNA_Partitioning_ATPase"/>
</dbReference>
<name>A0A1B2IVC3_9LACO</name>
<comment type="similarity">
    <text evidence="1">Belongs to the ParA family.</text>
</comment>
<keyword evidence="7" id="KW-1185">Reference proteome</keyword>
<dbReference type="Gene3D" id="3.40.50.300">
    <property type="entry name" value="P-loop containing nucleotide triphosphate hydrolases"/>
    <property type="match status" value="1"/>
</dbReference>
<evidence type="ECO:0000256" key="4">
    <source>
        <dbReference type="ARBA" id="ARBA00071824"/>
    </source>
</evidence>
<dbReference type="RefSeq" id="WP_065901260.1">
    <property type="nucleotide sequence ID" value="NZ_CP014912.1"/>
</dbReference>
<dbReference type="OrthoDB" id="9815116at2"/>
<evidence type="ECO:0000313" key="7">
    <source>
        <dbReference type="Proteomes" id="UP000093267"/>
    </source>
</evidence>
<dbReference type="InterPro" id="IPR025669">
    <property type="entry name" value="AAA_dom"/>
</dbReference>
<gene>
    <name evidence="6" type="ORF">AYR63_01645</name>
</gene>
<dbReference type="Proteomes" id="UP000093267">
    <property type="component" value="Chromosome"/>
</dbReference>
<feature type="domain" description="AAA" evidence="5">
    <location>
        <begin position="3"/>
        <end position="178"/>
    </location>
</feature>
<dbReference type="KEGG" id="lpd:AYR62_01305"/>
<accession>A0A1B2IVC3</accession>
<dbReference type="InterPro" id="IPR027417">
    <property type="entry name" value="P-loop_NTPase"/>
</dbReference>
<dbReference type="CDD" id="cd02042">
    <property type="entry name" value="ParAB_family"/>
    <property type="match status" value="1"/>
</dbReference>
<dbReference type="EMBL" id="CP014924">
    <property type="protein sequence ID" value="ANZ65969.1"/>
    <property type="molecule type" value="Genomic_DNA"/>
</dbReference>
<reference evidence="6 7" key="1">
    <citation type="submission" date="2016-03" db="EMBL/GenBank/DDBJ databases">
        <title>Pediococcus and Lactobacillus from brewery environment - whole genome sequencing and assembly.</title>
        <authorList>
            <person name="Behr J."/>
            <person name="Geissler A.J."/>
            <person name="Vogel R.F."/>
        </authorList>
    </citation>
    <scope>NUCLEOTIDE SEQUENCE [LARGE SCALE GENOMIC DNA]</scope>
    <source>
        <strain evidence="6 7">TMW 1.1995</strain>
    </source>
</reference>
<evidence type="ECO:0000256" key="2">
    <source>
        <dbReference type="ARBA" id="ARBA00049360"/>
    </source>
</evidence>
<comment type="subunit">
    <text evidence="3">Dimerizes in the presence of ATP but not ADP; ATP-binding is required for double-stranded (ds)DNA-binding. Interacts with DnaA.</text>
</comment>
<sequence>MADIIALANQKGGVGKTTTGVNLGAGLANLGNRVLIIDIDAQGNATSGVGIAKSSINKDIYDVLVNEEPLQDVILHTTHKDLDIAPATIQLSGAEIELTSQIARETRLLDAVKTIGDDYDFILIDCPPSLGLLTINAFTASNSILIPVQSEYYALEGLSQLLNTIQLVRKHFNPDLKIEGVLLTMYDARTKLGHQVNDEVKKYFKDKVYKTIIPRNVRLSEAPSHGVPIMDYDAKSTGAIVYTELAKEVAAAHGKQK</sequence>
<dbReference type="FunFam" id="3.40.50.300:FF:000285">
    <property type="entry name" value="Sporulation initiation inhibitor Soj"/>
    <property type="match status" value="1"/>
</dbReference>
<evidence type="ECO:0000313" key="6">
    <source>
        <dbReference type="EMBL" id="ANZ65969.1"/>
    </source>
</evidence>
<organism evidence="6 7">
    <name type="scientific">Secundilactobacillus paracollinoides</name>
    <dbReference type="NCBI Taxonomy" id="240427"/>
    <lineage>
        <taxon>Bacteria</taxon>
        <taxon>Bacillati</taxon>
        <taxon>Bacillota</taxon>
        <taxon>Bacilli</taxon>
        <taxon>Lactobacillales</taxon>
        <taxon>Lactobacillaceae</taxon>
        <taxon>Secundilactobacillus</taxon>
    </lineage>
</organism>
<protein>
    <recommendedName>
        <fullName evidence="4">Sporulation initiation inhibitor protein Soj</fullName>
    </recommendedName>
</protein>
<dbReference type="PANTHER" id="PTHR13696:SF52">
    <property type="entry name" value="PARA FAMILY PROTEIN CT_582"/>
    <property type="match status" value="1"/>
</dbReference>
<evidence type="ECO:0000256" key="1">
    <source>
        <dbReference type="ARBA" id="ARBA00006976"/>
    </source>
</evidence>
<evidence type="ECO:0000256" key="3">
    <source>
        <dbReference type="ARBA" id="ARBA00062323"/>
    </source>
</evidence>
<evidence type="ECO:0000259" key="5">
    <source>
        <dbReference type="Pfam" id="PF13614"/>
    </source>
</evidence>
<dbReference type="Pfam" id="PF13614">
    <property type="entry name" value="AAA_31"/>
    <property type="match status" value="1"/>
</dbReference>
<comment type="catalytic activity">
    <reaction evidence="2">
        <text>ATP + H2O = ADP + phosphate + H(+)</text>
        <dbReference type="Rhea" id="RHEA:13065"/>
        <dbReference type="ChEBI" id="CHEBI:15377"/>
        <dbReference type="ChEBI" id="CHEBI:15378"/>
        <dbReference type="ChEBI" id="CHEBI:30616"/>
        <dbReference type="ChEBI" id="CHEBI:43474"/>
        <dbReference type="ChEBI" id="CHEBI:456216"/>
    </reaction>
</comment>
<proteinExistence type="inferred from homology"/>
<dbReference type="SUPFAM" id="SSF52540">
    <property type="entry name" value="P-loop containing nucleoside triphosphate hydrolases"/>
    <property type="match status" value="1"/>
</dbReference>
<dbReference type="PANTHER" id="PTHR13696">
    <property type="entry name" value="P-LOOP CONTAINING NUCLEOSIDE TRIPHOSPHATE HYDROLASE"/>
    <property type="match status" value="1"/>
</dbReference>
<dbReference type="PIRSF" id="PIRSF009320">
    <property type="entry name" value="Nuc_binding_HP_1000"/>
    <property type="match status" value="1"/>
</dbReference>
<dbReference type="STRING" id="240427.AYR62_01305"/>